<protein>
    <submittedName>
        <fullName evidence="3">Flavoprotein</fullName>
    </submittedName>
</protein>
<keyword evidence="1" id="KW-0812">Transmembrane</keyword>
<dbReference type="InterPro" id="IPR003382">
    <property type="entry name" value="Flavoprotein"/>
</dbReference>
<evidence type="ECO:0000256" key="1">
    <source>
        <dbReference type="SAM" id="Phobius"/>
    </source>
</evidence>
<comment type="caution">
    <text evidence="3">The sequence shown here is derived from an EMBL/GenBank/DDBJ whole genome shotgun (WGS) entry which is preliminary data.</text>
</comment>
<dbReference type="Gene3D" id="3.40.50.1950">
    <property type="entry name" value="Flavin prenyltransferase-like"/>
    <property type="match status" value="1"/>
</dbReference>
<dbReference type="SUPFAM" id="SSF52507">
    <property type="entry name" value="Homo-oligomeric flavin-containing Cys decarboxylases, HFCD"/>
    <property type="match status" value="1"/>
</dbReference>
<keyword evidence="1" id="KW-1133">Transmembrane helix</keyword>
<gene>
    <name evidence="3" type="ORF">ACFPC0_24795</name>
</gene>
<sequence length="207" mass="21718">MSTTTETTAPAEPSAFGGRLLIGATGAGAVALLPAYLSALRPHFTGTVTVFMTHTATRFLPPHTVALFADRVVTGESADTWPRDNHVSLAAEHDLITVLPATAHTLSAVATGAAPHLLAATVLQATAPVVFFPVMSGEMWGTAAVRRNIAQLRADGHEIVDPVRGSRYDVGLGTFVEGPLPVPPPRFVAEVRTRLEARTRQTAPATA</sequence>
<evidence type="ECO:0000313" key="4">
    <source>
        <dbReference type="Proteomes" id="UP001595824"/>
    </source>
</evidence>
<feature type="transmembrane region" description="Helical" evidence="1">
    <location>
        <begin position="20"/>
        <end position="37"/>
    </location>
</feature>
<feature type="domain" description="Flavoprotein" evidence="2">
    <location>
        <begin position="19"/>
        <end position="159"/>
    </location>
</feature>
<evidence type="ECO:0000259" key="2">
    <source>
        <dbReference type="Pfam" id="PF02441"/>
    </source>
</evidence>
<dbReference type="RefSeq" id="WP_381742050.1">
    <property type="nucleotide sequence ID" value="NZ_JBHSDP010000024.1"/>
</dbReference>
<reference evidence="4" key="1">
    <citation type="journal article" date="2019" name="Int. J. Syst. Evol. Microbiol.">
        <title>The Global Catalogue of Microorganisms (GCM) 10K type strain sequencing project: providing services to taxonomists for standard genome sequencing and annotation.</title>
        <authorList>
            <consortium name="The Broad Institute Genomics Platform"/>
            <consortium name="The Broad Institute Genome Sequencing Center for Infectious Disease"/>
            <person name="Wu L."/>
            <person name="Ma J."/>
        </authorList>
    </citation>
    <scope>NUCLEOTIDE SEQUENCE [LARGE SCALE GENOMIC DNA]</scope>
    <source>
        <strain evidence="4">PCU 347</strain>
    </source>
</reference>
<dbReference type="Pfam" id="PF02441">
    <property type="entry name" value="Flavoprotein"/>
    <property type="match status" value="1"/>
</dbReference>
<dbReference type="PANTHER" id="PTHR14359">
    <property type="entry name" value="HOMO-OLIGOMERIC FLAVIN CONTAINING CYS DECARBOXYLASE FAMILY"/>
    <property type="match status" value="1"/>
</dbReference>
<keyword evidence="4" id="KW-1185">Reference proteome</keyword>
<accession>A0ABV8TJR9</accession>
<proteinExistence type="predicted"/>
<dbReference type="EMBL" id="JBHSDP010000024">
    <property type="protein sequence ID" value="MFC4330946.1"/>
    <property type="molecule type" value="Genomic_DNA"/>
</dbReference>
<dbReference type="InterPro" id="IPR036551">
    <property type="entry name" value="Flavin_trans-like"/>
</dbReference>
<organism evidence="3 4">
    <name type="scientific">Streptomyces andamanensis</name>
    <dbReference type="NCBI Taxonomy" id="1565035"/>
    <lineage>
        <taxon>Bacteria</taxon>
        <taxon>Bacillati</taxon>
        <taxon>Actinomycetota</taxon>
        <taxon>Actinomycetes</taxon>
        <taxon>Kitasatosporales</taxon>
        <taxon>Streptomycetaceae</taxon>
        <taxon>Streptomyces</taxon>
    </lineage>
</organism>
<dbReference type="PANTHER" id="PTHR14359:SF6">
    <property type="entry name" value="PHOSPHOPANTOTHENOYLCYSTEINE DECARBOXYLASE"/>
    <property type="match status" value="1"/>
</dbReference>
<keyword evidence="1" id="KW-0472">Membrane</keyword>
<dbReference type="Proteomes" id="UP001595824">
    <property type="component" value="Unassembled WGS sequence"/>
</dbReference>
<evidence type="ECO:0000313" key="3">
    <source>
        <dbReference type="EMBL" id="MFC4330946.1"/>
    </source>
</evidence>
<name>A0ABV8TJR9_9ACTN</name>